<name>A0A370G6R0_GLULI</name>
<dbReference type="PANTHER" id="PTHR33529">
    <property type="entry name" value="SLR0882 PROTEIN-RELATED"/>
    <property type="match status" value="1"/>
</dbReference>
<dbReference type="EMBL" id="QQAW01000002">
    <property type="protein sequence ID" value="RDI39497.1"/>
    <property type="molecule type" value="Genomic_DNA"/>
</dbReference>
<keyword evidence="3 6" id="KW-0812">Transmembrane</keyword>
<organism evidence="7 8">
    <name type="scientific">Gluconacetobacter liquefaciens</name>
    <name type="common">Acetobacter liquefaciens</name>
    <dbReference type="NCBI Taxonomy" id="89584"/>
    <lineage>
        <taxon>Bacteria</taxon>
        <taxon>Pseudomonadati</taxon>
        <taxon>Pseudomonadota</taxon>
        <taxon>Alphaproteobacteria</taxon>
        <taxon>Acetobacterales</taxon>
        <taxon>Acetobacteraceae</taxon>
        <taxon>Gluconacetobacter</taxon>
    </lineage>
</organism>
<keyword evidence="4 6" id="KW-1133">Transmembrane helix</keyword>
<feature type="transmembrane region" description="Helical" evidence="6">
    <location>
        <begin position="303"/>
        <end position="321"/>
    </location>
</feature>
<sequence length="359" mass="39811">MKLKRFDRYIQLVTLRAFVLVALGLTALFSLLEFVDQLSFVGQGHYRLADAAAYTALLAPARFMQVTPIALLLACLLGLGGLAKHSELTALQGIGLSEMQIIGAVLRLIVPTIVLLFLVGQFVVPSARHMAQQGRATALTSGVVNAADNTAFWAHGDQQFLGVHRFVNERLGEDIDIYRFDDRGALTRYLHAAHATIGADDNWVLTDVTRKDIVADQFHTSHQDSMTWHAFLSSRQIRFLSLPPESVPPIALYRYIRDLKRHHLPATRYEQELWSRISTPFAMIALITCAAPFVFGPPRSQSLGYRMAIGIAIAIVFSLGQEITNRLGLLLDLNPAITALTPPILLMLSAAYLFIHTRE</sequence>
<proteinExistence type="predicted"/>
<dbReference type="GO" id="GO:0043190">
    <property type="term" value="C:ATP-binding cassette (ABC) transporter complex"/>
    <property type="evidence" value="ECO:0007669"/>
    <property type="project" value="InterPro"/>
</dbReference>
<comment type="caution">
    <text evidence="7">The sequence shown here is derived from an EMBL/GenBank/DDBJ whole genome shotgun (WGS) entry which is preliminary data.</text>
</comment>
<evidence type="ECO:0000256" key="6">
    <source>
        <dbReference type="SAM" id="Phobius"/>
    </source>
</evidence>
<dbReference type="GO" id="GO:0015920">
    <property type="term" value="P:lipopolysaccharide transport"/>
    <property type="evidence" value="ECO:0007669"/>
    <property type="project" value="TreeGrafter"/>
</dbReference>
<evidence type="ECO:0000256" key="1">
    <source>
        <dbReference type="ARBA" id="ARBA00004651"/>
    </source>
</evidence>
<dbReference type="PANTHER" id="PTHR33529:SF2">
    <property type="entry name" value="LIPOPOLYSACCHARIDE EXPORT SYSTEM PERMEASE PROTEIN LPTG"/>
    <property type="match status" value="1"/>
</dbReference>
<protein>
    <submittedName>
        <fullName evidence="7">Lipopolysaccharide export system permease protein</fullName>
    </submittedName>
</protein>
<gene>
    <name evidence="7" type="ORF">C7453_102287</name>
</gene>
<evidence type="ECO:0000256" key="3">
    <source>
        <dbReference type="ARBA" id="ARBA00022692"/>
    </source>
</evidence>
<comment type="subcellular location">
    <subcellularLocation>
        <location evidence="1">Cell membrane</location>
        <topology evidence="1">Multi-pass membrane protein</topology>
    </subcellularLocation>
</comment>
<dbReference type="GO" id="GO:0055085">
    <property type="term" value="P:transmembrane transport"/>
    <property type="evidence" value="ECO:0007669"/>
    <property type="project" value="InterPro"/>
</dbReference>
<dbReference type="RefSeq" id="WP_245948780.1">
    <property type="nucleotide sequence ID" value="NZ_BJMI01000001.1"/>
</dbReference>
<dbReference type="InterPro" id="IPR005495">
    <property type="entry name" value="LptG/LptF_permease"/>
</dbReference>
<evidence type="ECO:0000256" key="5">
    <source>
        <dbReference type="ARBA" id="ARBA00023136"/>
    </source>
</evidence>
<keyword evidence="5 6" id="KW-0472">Membrane</keyword>
<accession>A0A370G6R0</accession>
<reference evidence="7 8" key="1">
    <citation type="submission" date="2018-07" db="EMBL/GenBank/DDBJ databases">
        <title>Genomic Encyclopedia of Type Strains, Phase IV (KMG-IV): sequencing the most valuable type-strain genomes for metagenomic binning, comparative biology and taxonomic classification.</title>
        <authorList>
            <person name="Goeker M."/>
        </authorList>
    </citation>
    <scope>NUCLEOTIDE SEQUENCE [LARGE SCALE GENOMIC DNA]</scope>
    <source>
        <strain evidence="7 8">DSM 5603</strain>
    </source>
</reference>
<feature type="transmembrane region" description="Helical" evidence="6">
    <location>
        <begin position="333"/>
        <end position="355"/>
    </location>
</feature>
<evidence type="ECO:0000313" key="7">
    <source>
        <dbReference type="EMBL" id="RDI39497.1"/>
    </source>
</evidence>
<dbReference type="Proteomes" id="UP000254958">
    <property type="component" value="Unassembled WGS sequence"/>
</dbReference>
<dbReference type="InterPro" id="IPR030923">
    <property type="entry name" value="LptG"/>
</dbReference>
<keyword evidence="8" id="KW-1185">Reference proteome</keyword>
<feature type="transmembrane region" description="Helical" evidence="6">
    <location>
        <begin position="63"/>
        <end position="83"/>
    </location>
</feature>
<feature type="transmembrane region" description="Helical" evidence="6">
    <location>
        <begin position="12"/>
        <end position="32"/>
    </location>
</feature>
<dbReference type="Pfam" id="PF03739">
    <property type="entry name" value="LptF_LptG"/>
    <property type="match status" value="1"/>
</dbReference>
<evidence type="ECO:0000256" key="2">
    <source>
        <dbReference type="ARBA" id="ARBA00022475"/>
    </source>
</evidence>
<evidence type="ECO:0000313" key="8">
    <source>
        <dbReference type="Proteomes" id="UP000254958"/>
    </source>
</evidence>
<feature type="transmembrane region" description="Helical" evidence="6">
    <location>
        <begin position="104"/>
        <end position="124"/>
    </location>
</feature>
<feature type="transmembrane region" description="Helical" evidence="6">
    <location>
        <begin position="277"/>
        <end position="296"/>
    </location>
</feature>
<dbReference type="NCBIfam" id="TIGR04408">
    <property type="entry name" value="LptG_lptG"/>
    <property type="match status" value="1"/>
</dbReference>
<evidence type="ECO:0000256" key="4">
    <source>
        <dbReference type="ARBA" id="ARBA00022989"/>
    </source>
</evidence>
<dbReference type="AlphaFoldDB" id="A0A370G6R0"/>
<keyword evidence="2" id="KW-1003">Cell membrane</keyword>